<gene>
    <name evidence="1" type="ORF">O1611_g3646</name>
</gene>
<protein>
    <submittedName>
        <fullName evidence="1">Uncharacterized protein</fullName>
    </submittedName>
</protein>
<proteinExistence type="predicted"/>
<reference evidence="1" key="1">
    <citation type="submission" date="2022-12" db="EMBL/GenBank/DDBJ databases">
        <title>Genome Sequence of Lasiodiplodia mahajangana.</title>
        <authorList>
            <person name="Buettner E."/>
        </authorList>
    </citation>
    <scope>NUCLEOTIDE SEQUENCE</scope>
    <source>
        <strain evidence="1">VT137</strain>
    </source>
</reference>
<evidence type="ECO:0000313" key="2">
    <source>
        <dbReference type="Proteomes" id="UP001153332"/>
    </source>
</evidence>
<accession>A0ACC2JRC6</accession>
<name>A0ACC2JRC6_9PEZI</name>
<sequence length="479" mass="54666">MLPSSWRFPFGIDKLLKSLRAERERRLPCLSLEDHELYGDTYGQYAGGLFTILTRDPRNIASVLSEQFSKFDHGNLRQICFGCLLGEGIFTENGEDWKKSRRLLASELHKPSFPPVGTIESHFKHMLKNIYSAADDDGRIDVRPLFYNYTLDTATGLFLGVSTGLLTHSSLIDTEGRRFSLAFNKAIRWLAVRERFKMFAWIVTWPGLWSLCTSARDSLENMIIEAQRKEMGSKLTPFTDFLGRTTDLGKARDELMSLLFAARDTSASLLCWVVYVLAREPRVFQKLEKEILSTMGNDPSVLPTDSDLMGMQYLEDILHECLRLFPAIPINGRVSNTTTTLPVGGGSSGDQPILVPKGTLVCFSTFGCHRSTKYYGEDAMDFRPERWREVDVKIRTRDYTFHPFIGGPRKCLGETFAMNVMKFTVCRLVQHFRAIEVDNLSYEDRSKWQESIKYQIGLTMSPDDDVCIKFSRRAVDHTL</sequence>
<dbReference type="EMBL" id="JAPUUL010000611">
    <property type="protein sequence ID" value="KAJ8129985.1"/>
    <property type="molecule type" value="Genomic_DNA"/>
</dbReference>
<keyword evidence="2" id="KW-1185">Reference proteome</keyword>
<organism evidence="1 2">
    <name type="scientific">Lasiodiplodia mahajangana</name>
    <dbReference type="NCBI Taxonomy" id="1108764"/>
    <lineage>
        <taxon>Eukaryota</taxon>
        <taxon>Fungi</taxon>
        <taxon>Dikarya</taxon>
        <taxon>Ascomycota</taxon>
        <taxon>Pezizomycotina</taxon>
        <taxon>Dothideomycetes</taxon>
        <taxon>Dothideomycetes incertae sedis</taxon>
        <taxon>Botryosphaeriales</taxon>
        <taxon>Botryosphaeriaceae</taxon>
        <taxon>Lasiodiplodia</taxon>
    </lineage>
</organism>
<comment type="caution">
    <text evidence="1">The sequence shown here is derived from an EMBL/GenBank/DDBJ whole genome shotgun (WGS) entry which is preliminary data.</text>
</comment>
<dbReference type="Proteomes" id="UP001153332">
    <property type="component" value="Unassembled WGS sequence"/>
</dbReference>
<evidence type="ECO:0000313" key="1">
    <source>
        <dbReference type="EMBL" id="KAJ8129985.1"/>
    </source>
</evidence>